<feature type="domain" description="LUD" evidence="1">
    <location>
        <begin position="43"/>
        <end position="224"/>
    </location>
</feature>
<reference evidence="2 3" key="2">
    <citation type="journal article" date="2016" name="Genome Announc.">
        <title>Permanent Draft Genome Sequences for Two Variants of Frankia sp. Strain CpI1, the First Frankia Strain Isolated from Root Nodules of Comptonia peregrina.</title>
        <authorList>
            <person name="Oshone R."/>
            <person name="Hurst S.G.IV."/>
            <person name="Abebe-Akele F."/>
            <person name="Simpson S."/>
            <person name="Morris K."/>
            <person name="Thomas W.K."/>
            <person name="Tisa L.S."/>
        </authorList>
    </citation>
    <scope>NUCLEOTIDE SEQUENCE [LARGE SCALE GENOMIC DNA]</scope>
    <source>
        <strain evidence="3">CpI1-S</strain>
    </source>
</reference>
<accession>A0A0D8BE70</accession>
<dbReference type="EMBL" id="JYFN01000022">
    <property type="protein sequence ID" value="KJE22578.1"/>
    <property type="molecule type" value="Genomic_DNA"/>
</dbReference>
<evidence type="ECO:0000313" key="3">
    <source>
        <dbReference type="Proteomes" id="UP000032545"/>
    </source>
</evidence>
<proteinExistence type="predicted"/>
<sequence>MVPQNRSSYQKEPSTRIGVTTMTTLTPPLDEAFAVPADAARLDRAAANLRERGYLVHLVDTAEQARQLVRELLPRDEEIFTAASETLRLSGIAADIDESGEFRSVRRGAPSPGADVVAQIRLGALPDVVVGSVHAMTEDGQLVVGSASGSQLAPYASGARRVIWVVGAQKVVPDLATGIRRVHAYSLPREWQRLRDLYGQSSFIGKILIVEREALPERATIVLVRETLGF</sequence>
<reference evidence="3" key="1">
    <citation type="submission" date="2015-02" db="EMBL/GenBank/DDBJ databases">
        <title>Draft Genome of Frankia sp. CpI1-S.</title>
        <authorList>
            <person name="Oshone R.T."/>
            <person name="Ngom M."/>
            <person name="Ghodhbane-Gtari F."/>
            <person name="Gtari M."/>
            <person name="Morris K."/>
            <person name="Thomas K."/>
            <person name="Sen A."/>
            <person name="Tisa L.S."/>
        </authorList>
    </citation>
    <scope>NUCLEOTIDE SEQUENCE [LARGE SCALE GENOMIC DNA]</scope>
    <source>
        <strain evidence="3">CpI1-S</strain>
    </source>
</reference>
<evidence type="ECO:0000259" key="1">
    <source>
        <dbReference type="Pfam" id="PF02589"/>
    </source>
</evidence>
<dbReference type="Pfam" id="PF02589">
    <property type="entry name" value="LUD_dom"/>
    <property type="match status" value="1"/>
</dbReference>
<evidence type="ECO:0000313" key="2">
    <source>
        <dbReference type="EMBL" id="KJE22578.1"/>
    </source>
</evidence>
<protein>
    <recommendedName>
        <fullName evidence="1">LUD domain-containing protein</fullName>
    </recommendedName>
</protein>
<comment type="caution">
    <text evidence="2">The sequence shown here is derived from an EMBL/GenBank/DDBJ whole genome shotgun (WGS) entry which is preliminary data.</text>
</comment>
<dbReference type="PANTHER" id="PTHR36179">
    <property type="entry name" value="LUD_DOM DOMAIN-CONTAINING PROTEIN"/>
    <property type="match status" value="1"/>
</dbReference>
<dbReference type="Proteomes" id="UP000032545">
    <property type="component" value="Unassembled WGS sequence"/>
</dbReference>
<gene>
    <name evidence="2" type="ORF">FF36_03108</name>
</gene>
<dbReference type="PATRIC" id="fig|1502723.3.peg.2504"/>
<dbReference type="InterPro" id="IPR003741">
    <property type="entry name" value="LUD_dom"/>
</dbReference>
<dbReference type="PANTHER" id="PTHR36179:SF2">
    <property type="entry name" value="LUD DOMAIN-CONTAINING PROTEIN"/>
    <property type="match status" value="1"/>
</dbReference>
<dbReference type="AlphaFoldDB" id="A0A0D8BE70"/>
<keyword evidence="3" id="KW-1185">Reference proteome</keyword>
<organism evidence="2 3">
    <name type="scientific">Frankia torreyi</name>
    <dbReference type="NCBI Taxonomy" id="1856"/>
    <lineage>
        <taxon>Bacteria</taxon>
        <taxon>Bacillati</taxon>
        <taxon>Actinomycetota</taxon>
        <taxon>Actinomycetes</taxon>
        <taxon>Frankiales</taxon>
        <taxon>Frankiaceae</taxon>
        <taxon>Frankia</taxon>
    </lineage>
</organism>
<name>A0A0D8BE70_9ACTN</name>